<dbReference type="RefSeq" id="WP_285662557.1">
    <property type="nucleotide sequence ID" value="NZ_BSTX01000001.1"/>
</dbReference>
<dbReference type="AlphaFoldDB" id="A0A9W6W8Y3"/>
<comment type="caution">
    <text evidence="2">The sequence shown here is derived from an EMBL/GenBank/DDBJ whole genome shotgun (WGS) entry which is preliminary data.</text>
</comment>
<proteinExistence type="predicted"/>
<dbReference type="Proteomes" id="UP001165079">
    <property type="component" value="Unassembled WGS sequence"/>
</dbReference>
<evidence type="ECO:0000259" key="1">
    <source>
        <dbReference type="Pfam" id="PF04149"/>
    </source>
</evidence>
<protein>
    <recommendedName>
        <fullName evidence="1">DUF397 domain-containing protein</fullName>
    </recommendedName>
</protein>
<reference evidence="2" key="1">
    <citation type="submission" date="2023-03" db="EMBL/GenBank/DDBJ databases">
        <title>Actinorhabdospora filicis NBRC 111898.</title>
        <authorList>
            <person name="Ichikawa N."/>
            <person name="Sato H."/>
            <person name="Tonouchi N."/>
        </authorList>
    </citation>
    <scope>NUCLEOTIDE SEQUENCE</scope>
    <source>
        <strain evidence="2">NBRC 111898</strain>
    </source>
</reference>
<gene>
    <name evidence="2" type="ORF">Afil01_22600</name>
</gene>
<feature type="domain" description="DUF397" evidence="1">
    <location>
        <begin position="14"/>
        <end position="66"/>
    </location>
</feature>
<evidence type="ECO:0000313" key="3">
    <source>
        <dbReference type="Proteomes" id="UP001165079"/>
    </source>
</evidence>
<dbReference type="Pfam" id="PF04149">
    <property type="entry name" value="DUF397"/>
    <property type="match status" value="1"/>
</dbReference>
<accession>A0A9W6W8Y3</accession>
<dbReference type="EMBL" id="BSTX01000001">
    <property type="protein sequence ID" value="GLZ77453.1"/>
    <property type="molecule type" value="Genomic_DNA"/>
</dbReference>
<organism evidence="2 3">
    <name type="scientific">Actinorhabdospora filicis</name>
    <dbReference type="NCBI Taxonomy" id="1785913"/>
    <lineage>
        <taxon>Bacteria</taxon>
        <taxon>Bacillati</taxon>
        <taxon>Actinomycetota</taxon>
        <taxon>Actinomycetes</taxon>
        <taxon>Micromonosporales</taxon>
        <taxon>Micromonosporaceae</taxon>
        <taxon>Actinorhabdospora</taxon>
    </lineage>
</organism>
<sequence>MKRIFSTPITTPIWRKSKRSYANNACVEVAVLGHAVGVRDSKVDPAVGAIVPFETAAWAGFVAEIKSGRFDG</sequence>
<name>A0A9W6W8Y3_9ACTN</name>
<dbReference type="InterPro" id="IPR007278">
    <property type="entry name" value="DUF397"/>
</dbReference>
<evidence type="ECO:0000313" key="2">
    <source>
        <dbReference type="EMBL" id="GLZ77453.1"/>
    </source>
</evidence>
<keyword evidence="3" id="KW-1185">Reference proteome</keyword>